<dbReference type="PANTHER" id="PTHR33392:SF6">
    <property type="entry name" value="POLYISOPRENYL-TEICHOIC ACID--PEPTIDOGLYCAN TEICHOIC ACID TRANSFERASE TAGU"/>
    <property type="match status" value="1"/>
</dbReference>
<comment type="caution">
    <text evidence="5">The sequence shown here is derived from an EMBL/GenBank/DDBJ whole genome shotgun (WGS) entry which is preliminary data.</text>
</comment>
<dbReference type="Gene3D" id="3.40.630.190">
    <property type="entry name" value="LCP protein"/>
    <property type="match status" value="1"/>
</dbReference>
<keyword evidence="3" id="KW-0812">Transmembrane</keyword>
<name>A0A967AZX8_9MICO</name>
<evidence type="ECO:0000256" key="2">
    <source>
        <dbReference type="SAM" id="MobiDB-lite"/>
    </source>
</evidence>
<evidence type="ECO:0000259" key="4">
    <source>
        <dbReference type="Pfam" id="PF03816"/>
    </source>
</evidence>
<gene>
    <name evidence="5" type="ORF">G9U51_06895</name>
</gene>
<keyword evidence="3" id="KW-0472">Membrane</keyword>
<dbReference type="EMBL" id="JAAOIV010000004">
    <property type="protein sequence ID" value="NHN55507.1"/>
    <property type="molecule type" value="Genomic_DNA"/>
</dbReference>
<dbReference type="PANTHER" id="PTHR33392">
    <property type="entry name" value="POLYISOPRENYL-TEICHOIC ACID--PEPTIDOGLYCAN TEICHOIC ACID TRANSFERASE TAGU"/>
    <property type="match status" value="1"/>
</dbReference>
<proteinExistence type="inferred from homology"/>
<reference evidence="5" key="1">
    <citation type="submission" date="2020-03" db="EMBL/GenBank/DDBJ databases">
        <title>Draft sequencing of Calidifontibacter sp. DB0510.</title>
        <authorList>
            <person name="Kim D.-U."/>
        </authorList>
    </citation>
    <scope>NUCLEOTIDE SEQUENCE</scope>
    <source>
        <strain evidence="5">DB0510</strain>
    </source>
</reference>
<feature type="transmembrane region" description="Helical" evidence="3">
    <location>
        <begin position="54"/>
        <end position="76"/>
    </location>
</feature>
<dbReference type="NCBIfam" id="TIGR00350">
    <property type="entry name" value="lytR_cpsA_psr"/>
    <property type="match status" value="1"/>
</dbReference>
<evidence type="ECO:0000313" key="5">
    <source>
        <dbReference type="EMBL" id="NHN55507.1"/>
    </source>
</evidence>
<sequence length="369" mass="39729">MPPEDDIPTSRAERRAQEQAADTAAADADDTALADGSEGDEGRQKPGCLKVGCLTLLTMAVIAALVAGGFAAFLYLKFDKQIQRSALLPSSSAGDPTRNPKAGDAQNILLLGSDSRDVTNMNDNARSDVIQLVHIDKNKQTVQVIHVPRDLYVSIPGHGKNKVNAAFAYGGVPLLVQTLQNLFGIHIDNAAVIGFQGFAKLTDQVGGVDLYVRQPYCEGDFGCWKAGWQHMNGKQALGFVRERHQLARGDIDRGVNQQAWIQAVMAKTLKKGTLANPVNVVNIVDDLTADKNFTVDQGWSTSALGNLGFQMRNLRTSNMSFYTTPYTGFKSIPGVGDVDLPDEPAIAALGKALYNDDFSGYEGQTNTVN</sequence>
<dbReference type="Pfam" id="PF03816">
    <property type="entry name" value="LytR_cpsA_psr"/>
    <property type="match status" value="1"/>
</dbReference>
<keyword evidence="3" id="KW-1133">Transmembrane helix</keyword>
<evidence type="ECO:0000313" key="6">
    <source>
        <dbReference type="Proteomes" id="UP000744769"/>
    </source>
</evidence>
<keyword evidence="6" id="KW-1185">Reference proteome</keyword>
<evidence type="ECO:0000256" key="1">
    <source>
        <dbReference type="ARBA" id="ARBA00006068"/>
    </source>
</evidence>
<dbReference type="Proteomes" id="UP000744769">
    <property type="component" value="Unassembled WGS sequence"/>
</dbReference>
<feature type="domain" description="Cell envelope-related transcriptional attenuator" evidence="4">
    <location>
        <begin position="126"/>
        <end position="268"/>
    </location>
</feature>
<dbReference type="RefSeq" id="WP_166195184.1">
    <property type="nucleotide sequence ID" value="NZ_JAAOIV010000004.1"/>
</dbReference>
<feature type="region of interest" description="Disordered" evidence="2">
    <location>
        <begin position="1"/>
        <end position="44"/>
    </location>
</feature>
<evidence type="ECO:0000256" key="3">
    <source>
        <dbReference type="SAM" id="Phobius"/>
    </source>
</evidence>
<dbReference type="InterPro" id="IPR050922">
    <property type="entry name" value="LytR/CpsA/Psr_CW_biosynth"/>
</dbReference>
<dbReference type="InterPro" id="IPR004474">
    <property type="entry name" value="LytR_CpsA_psr"/>
</dbReference>
<accession>A0A967AZX8</accession>
<protein>
    <submittedName>
        <fullName evidence="5">LCP family protein</fullName>
    </submittedName>
</protein>
<dbReference type="AlphaFoldDB" id="A0A967AZX8"/>
<comment type="similarity">
    <text evidence="1">Belongs to the LytR/CpsA/Psr (LCP) family.</text>
</comment>
<organism evidence="5 6">
    <name type="scientific">Metallococcus carri</name>
    <dbReference type="NCBI Taxonomy" id="1656884"/>
    <lineage>
        <taxon>Bacteria</taxon>
        <taxon>Bacillati</taxon>
        <taxon>Actinomycetota</taxon>
        <taxon>Actinomycetes</taxon>
        <taxon>Micrococcales</taxon>
        <taxon>Dermacoccaceae</taxon>
        <taxon>Metallococcus</taxon>
    </lineage>
</organism>